<keyword evidence="1" id="KW-0812">Transmembrane</keyword>
<comment type="caution">
    <text evidence="2">The sequence shown here is derived from an EMBL/GenBank/DDBJ whole genome shotgun (WGS) entry which is preliminary data.</text>
</comment>
<feature type="transmembrane region" description="Helical" evidence="1">
    <location>
        <begin position="97"/>
        <end position="117"/>
    </location>
</feature>
<keyword evidence="1" id="KW-1133">Transmembrane helix</keyword>
<reference evidence="2 3" key="1">
    <citation type="submission" date="2024-11" db="EMBL/GenBank/DDBJ databases">
        <title>A near-complete genome assembly of Cinchona calisaya.</title>
        <authorList>
            <person name="Lian D.C."/>
            <person name="Zhao X.W."/>
            <person name="Wei L."/>
        </authorList>
    </citation>
    <scope>NUCLEOTIDE SEQUENCE [LARGE SCALE GENOMIC DNA]</scope>
    <source>
        <tissue evidence="2">Nenye</tissue>
    </source>
</reference>
<accession>A0ABD2ZCW8</accession>
<dbReference type="AlphaFoldDB" id="A0ABD2ZCW8"/>
<keyword evidence="3" id="KW-1185">Reference proteome</keyword>
<evidence type="ECO:0000313" key="3">
    <source>
        <dbReference type="Proteomes" id="UP001630127"/>
    </source>
</evidence>
<gene>
    <name evidence="2" type="ORF">ACH5RR_023558</name>
</gene>
<evidence type="ECO:0000256" key="1">
    <source>
        <dbReference type="SAM" id="Phobius"/>
    </source>
</evidence>
<name>A0ABD2ZCW8_9GENT</name>
<sequence length="130" mass="15249">MAKGMWDEVKSLYMKNTIENCLYLKQIFYMLRMAKGRKGNFGSLMKLGAIIWKLAKSGNQILGRKGNQVHGLNENRQPTRKEKLGFRNKSYEARATLSLSLSLSLSIYIYIYIYIYIHTHTHTYIRHQIK</sequence>
<keyword evidence="1" id="KW-0472">Membrane</keyword>
<dbReference type="Proteomes" id="UP001630127">
    <property type="component" value="Unassembled WGS sequence"/>
</dbReference>
<organism evidence="2 3">
    <name type="scientific">Cinchona calisaya</name>
    <dbReference type="NCBI Taxonomy" id="153742"/>
    <lineage>
        <taxon>Eukaryota</taxon>
        <taxon>Viridiplantae</taxon>
        <taxon>Streptophyta</taxon>
        <taxon>Embryophyta</taxon>
        <taxon>Tracheophyta</taxon>
        <taxon>Spermatophyta</taxon>
        <taxon>Magnoliopsida</taxon>
        <taxon>eudicotyledons</taxon>
        <taxon>Gunneridae</taxon>
        <taxon>Pentapetalae</taxon>
        <taxon>asterids</taxon>
        <taxon>lamiids</taxon>
        <taxon>Gentianales</taxon>
        <taxon>Rubiaceae</taxon>
        <taxon>Cinchonoideae</taxon>
        <taxon>Cinchoneae</taxon>
        <taxon>Cinchona</taxon>
    </lineage>
</organism>
<proteinExistence type="predicted"/>
<evidence type="ECO:0000313" key="2">
    <source>
        <dbReference type="EMBL" id="KAL3516656.1"/>
    </source>
</evidence>
<protein>
    <submittedName>
        <fullName evidence="2">Uncharacterized protein</fullName>
    </submittedName>
</protein>
<dbReference type="EMBL" id="JBJUIK010000010">
    <property type="protein sequence ID" value="KAL3516656.1"/>
    <property type="molecule type" value="Genomic_DNA"/>
</dbReference>